<accession>A0A0F9UU59</accession>
<comment type="caution">
    <text evidence="3">The sequence shown here is derived from an EMBL/GenBank/DDBJ whole genome shotgun (WGS) entry which is preliminary data.</text>
</comment>
<evidence type="ECO:0000259" key="2">
    <source>
        <dbReference type="Pfam" id="PF12969"/>
    </source>
</evidence>
<dbReference type="Pfam" id="PF01841">
    <property type="entry name" value="Transglut_core"/>
    <property type="match status" value="1"/>
</dbReference>
<evidence type="ECO:0000259" key="1">
    <source>
        <dbReference type="Pfam" id="PF01841"/>
    </source>
</evidence>
<sequence>MRLFFLFLFFTVTHTTSSQDYSFIKIKPSLLKNSDAVVRLDESTILVKSSDYMEVTSKRVVTVLNESGSKHVNATVFYDKETSIKDLEALILDAGGKEIEKFKEKDFIDQTATGEGTLYSDSRVKFLRYTPIKYPYTVVLTKKYTTSDTAFMPRWYFIDGYRLSVEKSEFHLSLPSNMKYRFKDNNLETFGVQKSNNNIGLSYKVVDLKALESEDFDPEFRDFAPNVQLALENFHLKGVDGHATTWKEFGSWIYNSLLQERGELSSATTQKIKNLVKDTEDPKEKIRRVYQYVQDNTRYISVQMGIGGWEPISANEVDRVKYGDCKGLTNYTMALLKAVGIDSYYTIVSADSSMRSLDYDFPSLQGNHAFLNVPLDGEELWLECTSQVVPANFLGTFTDDRYVLKVGPDGGEMVKSRKYLPEQSKQITTAKITIGENEINAVVEIKSTGIQYNQKYGLVNDSKEDIEKYYKHYWDYVNDVHILNHDVKNDKDSIITVENVEFKTSGYLSKAGERLLFAPNMLNRNEYVPKRGKDRSRDVVIKRGYLDEDEFLIELPDNYEIESSLKTIDLKNNFGEYSVSLIKVSESQFKYNRRLLIKPGVFSNTTYDDYRNFRKEIAKSDKNKIVLLKK</sequence>
<dbReference type="AlphaFoldDB" id="A0A0F9UU59"/>
<dbReference type="InterPro" id="IPR038765">
    <property type="entry name" value="Papain-like_cys_pep_sf"/>
</dbReference>
<evidence type="ECO:0000313" key="3">
    <source>
        <dbReference type="EMBL" id="KKN96605.1"/>
    </source>
</evidence>
<dbReference type="InterPro" id="IPR002931">
    <property type="entry name" value="Transglutaminase-like"/>
</dbReference>
<name>A0A0F9UU59_9ZZZZ</name>
<dbReference type="SUPFAM" id="SSF54001">
    <property type="entry name" value="Cysteine proteinases"/>
    <property type="match status" value="1"/>
</dbReference>
<dbReference type="Gene3D" id="3.10.620.30">
    <property type="match status" value="1"/>
</dbReference>
<dbReference type="Pfam" id="PF12969">
    <property type="entry name" value="DUF3857"/>
    <property type="match status" value="1"/>
</dbReference>
<proteinExistence type="predicted"/>
<evidence type="ECO:0008006" key="4">
    <source>
        <dbReference type="Google" id="ProtNLM"/>
    </source>
</evidence>
<protein>
    <recommendedName>
        <fullName evidence="4">DUF3857 domain-containing protein</fullName>
    </recommendedName>
</protein>
<gene>
    <name evidence="3" type="ORF">LCGC14_0166510</name>
</gene>
<feature type="domain" description="Transglutaminase-like" evidence="1">
    <location>
        <begin position="273"/>
        <end position="377"/>
    </location>
</feature>
<feature type="domain" description="DUF3857" evidence="2">
    <location>
        <begin position="53"/>
        <end position="189"/>
    </location>
</feature>
<dbReference type="InterPro" id="IPR024618">
    <property type="entry name" value="DUF3857"/>
</dbReference>
<dbReference type="EMBL" id="LAZR01000063">
    <property type="protein sequence ID" value="KKN96605.1"/>
    <property type="molecule type" value="Genomic_DNA"/>
</dbReference>
<dbReference type="Gene3D" id="2.60.40.3140">
    <property type="match status" value="1"/>
</dbReference>
<organism evidence="3">
    <name type="scientific">marine sediment metagenome</name>
    <dbReference type="NCBI Taxonomy" id="412755"/>
    <lineage>
        <taxon>unclassified sequences</taxon>
        <taxon>metagenomes</taxon>
        <taxon>ecological metagenomes</taxon>
    </lineage>
</organism>
<dbReference type="Gene3D" id="2.60.120.1130">
    <property type="match status" value="1"/>
</dbReference>
<reference evidence="3" key="1">
    <citation type="journal article" date="2015" name="Nature">
        <title>Complex archaea that bridge the gap between prokaryotes and eukaryotes.</title>
        <authorList>
            <person name="Spang A."/>
            <person name="Saw J.H."/>
            <person name="Jorgensen S.L."/>
            <person name="Zaremba-Niedzwiedzka K."/>
            <person name="Martijn J."/>
            <person name="Lind A.E."/>
            <person name="van Eijk R."/>
            <person name="Schleper C."/>
            <person name="Guy L."/>
            <person name="Ettema T.J."/>
        </authorList>
    </citation>
    <scope>NUCLEOTIDE SEQUENCE</scope>
</reference>